<proteinExistence type="predicted"/>
<feature type="region of interest" description="Disordered" evidence="1">
    <location>
        <begin position="22"/>
        <end position="43"/>
    </location>
</feature>
<protein>
    <submittedName>
        <fullName evidence="2">Uncharacterized protein</fullName>
    </submittedName>
</protein>
<keyword evidence="3" id="KW-1185">Reference proteome</keyword>
<gene>
    <name evidence="2" type="ORF">PODCO_101831</name>
</gene>
<evidence type="ECO:0000256" key="1">
    <source>
        <dbReference type="SAM" id="MobiDB-lite"/>
    </source>
</evidence>
<organism evidence="2 3">
    <name type="scientific">Podospora comata</name>
    <dbReference type="NCBI Taxonomy" id="48703"/>
    <lineage>
        <taxon>Eukaryota</taxon>
        <taxon>Fungi</taxon>
        <taxon>Dikarya</taxon>
        <taxon>Ascomycota</taxon>
        <taxon>Pezizomycotina</taxon>
        <taxon>Sordariomycetes</taxon>
        <taxon>Sordariomycetidae</taxon>
        <taxon>Sordariales</taxon>
        <taxon>Podosporaceae</taxon>
        <taxon>Podospora</taxon>
    </lineage>
</organism>
<evidence type="ECO:0000313" key="2">
    <source>
        <dbReference type="EMBL" id="VBB71503.1"/>
    </source>
</evidence>
<dbReference type="EMBL" id="LR026964">
    <property type="protein sequence ID" value="VBB71503.1"/>
    <property type="molecule type" value="Genomic_DNA"/>
</dbReference>
<sequence length="43" mass="5089">MPHRSRLLTSLQNTKLASIKFESTERPLQHSHSSREYWHSSHS</sequence>
<accession>A0ABY6RTZ5</accession>
<evidence type="ECO:0000313" key="3">
    <source>
        <dbReference type="Proteomes" id="UP000280685"/>
    </source>
</evidence>
<dbReference type="Proteomes" id="UP000280685">
    <property type="component" value="Chromosome 1"/>
</dbReference>
<name>A0ABY6RTZ5_PODCO</name>
<reference evidence="2" key="1">
    <citation type="submission" date="2018-02" db="EMBL/GenBank/DDBJ databases">
        <authorList>
            <person name="Silar P."/>
        </authorList>
    </citation>
    <scope>NUCLEOTIDE SEQUENCE [LARGE SCALE GENOMIC DNA]</scope>
    <source>
        <strain evidence="2">T</strain>
    </source>
</reference>